<sequence length="328" mass="35937">MKNLIVKMLLLVFAICVINVACKKVPDGFLSPNIRYEETPILVPQGIVKVSSALTLDGSAMPIKVKLLHVYDRATGKNVDDLFNKQYPIKVWTGLYDPKIDNTLEKINAKRKDSLVNPISINPASGQLEANIATLNLPAGKYEFDLEVSNSAGTKTFSKIGKFDLNAAAPFEIPAAGSQVAFKVGAENITKTLSPTLISVVKLADAPDKVIVRMVDKNGVPFNAAAGEIGRRPLSGTAVGFLQTMDLYSLSVTNFADRMEFIYGTVPFPLSSLGNGFNYYYRIPTQYVHFDDPTLPDDQYSCNARFSFRAFIPGTYEVTVKIPGVTHR</sequence>
<proteinExistence type="predicted"/>
<evidence type="ECO:0000313" key="2">
    <source>
        <dbReference type="Proteomes" id="UP000223749"/>
    </source>
</evidence>
<dbReference type="KEGG" id="pgs:CPT03_12540"/>
<dbReference type="RefSeq" id="WP_099439167.1">
    <property type="nucleotide sequence ID" value="NZ_CP024091.1"/>
</dbReference>
<reference evidence="1 2" key="1">
    <citation type="submission" date="2017-10" db="EMBL/GenBank/DDBJ databases">
        <title>Whole genome of Pedobacter ginsengisoli T01R-27 isolated from tomato rhizosphere.</title>
        <authorList>
            <person name="Weon H.-Y."/>
            <person name="Lee S.A."/>
            <person name="Sang M.K."/>
            <person name="Song J."/>
        </authorList>
    </citation>
    <scope>NUCLEOTIDE SEQUENCE [LARGE SCALE GENOMIC DNA]</scope>
    <source>
        <strain evidence="1 2">T01R-27</strain>
    </source>
</reference>
<dbReference type="AlphaFoldDB" id="A0A2D1U6K2"/>
<accession>A0A2D1U6K2</accession>
<dbReference type="EMBL" id="CP024091">
    <property type="protein sequence ID" value="ATP57240.1"/>
    <property type="molecule type" value="Genomic_DNA"/>
</dbReference>
<keyword evidence="2" id="KW-1185">Reference proteome</keyword>
<dbReference type="OrthoDB" id="628330at2"/>
<evidence type="ECO:0000313" key="1">
    <source>
        <dbReference type="EMBL" id="ATP57240.1"/>
    </source>
</evidence>
<name>A0A2D1U6K2_9SPHI</name>
<evidence type="ECO:0008006" key="3">
    <source>
        <dbReference type="Google" id="ProtNLM"/>
    </source>
</evidence>
<dbReference type="Proteomes" id="UP000223749">
    <property type="component" value="Chromosome"/>
</dbReference>
<gene>
    <name evidence="1" type="ORF">CPT03_12540</name>
</gene>
<organism evidence="1 2">
    <name type="scientific">Pedobacter ginsengisoli</name>
    <dbReference type="NCBI Taxonomy" id="363852"/>
    <lineage>
        <taxon>Bacteria</taxon>
        <taxon>Pseudomonadati</taxon>
        <taxon>Bacteroidota</taxon>
        <taxon>Sphingobacteriia</taxon>
        <taxon>Sphingobacteriales</taxon>
        <taxon>Sphingobacteriaceae</taxon>
        <taxon>Pedobacter</taxon>
    </lineage>
</organism>
<protein>
    <recommendedName>
        <fullName evidence="3">DUF5007 domain-containing protein</fullName>
    </recommendedName>
</protein>